<dbReference type="EMBL" id="PFMD01000025">
    <property type="protein sequence ID" value="PIY96883.1"/>
    <property type="molecule type" value="Genomic_DNA"/>
</dbReference>
<feature type="compositionally biased region" description="Basic and acidic residues" evidence="1">
    <location>
        <begin position="17"/>
        <end position="36"/>
    </location>
</feature>
<evidence type="ECO:0000313" key="2">
    <source>
        <dbReference type="EMBL" id="PIY96883.1"/>
    </source>
</evidence>
<reference evidence="2 3" key="1">
    <citation type="submission" date="2017-09" db="EMBL/GenBank/DDBJ databases">
        <title>Depth-based differentiation of microbial function through sediment-hosted aquifers and enrichment of novel symbionts in the deep terrestrial subsurface.</title>
        <authorList>
            <person name="Probst A.J."/>
            <person name="Ladd B."/>
            <person name="Jarett J.K."/>
            <person name="Geller-Mcgrath D.E."/>
            <person name="Sieber C.M."/>
            <person name="Emerson J.B."/>
            <person name="Anantharaman K."/>
            <person name="Thomas B.C."/>
            <person name="Malmstrom R."/>
            <person name="Stieglmeier M."/>
            <person name="Klingl A."/>
            <person name="Woyke T."/>
            <person name="Ryan C.M."/>
            <person name="Banfield J.F."/>
        </authorList>
    </citation>
    <scope>NUCLEOTIDE SEQUENCE [LARGE SCALE GENOMIC DNA]</scope>
    <source>
        <strain evidence="2">CG_4_10_14_0_8_um_filter_42_10</strain>
    </source>
</reference>
<proteinExistence type="predicted"/>
<protein>
    <submittedName>
        <fullName evidence="2">Uncharacterized protein</fullName>
    </submittedName>
</protein>
<dbReference type="AlphaFoldDB" id="A0A2M7RJE2"/>
<gene>
    <name evidence="2" type="ORF">COY66_02480</name>
</gene>
<comment type="caution">
    <text evidence="2">The sequence shown here is derived from an EMBL/GenBank/DDBJ whole genome shotgun (WGS) entry which is preliminary data.</text>
</comment>
<sequence>MVNFDMPPRASEEEEKFEIKPKPEIPEGGRENKIDAENGQPLKYEVLDEGEHVTYREERWYQKDQVPSPETMGGHRQQFFQYDDQGRVTEEFGQTLSTEEGDPKHENQWRNTHQYPEDGGHILKGVIEHGKDKGHEWQTTTTEQPLGENGKVVIETNEILEQGQNLEKPEKGTIFEKRKYFDSAGVWVGNENIDHQTGEITHNFPKDATELPEWANV</sequence>
<evidence type="ECO:0000313" key="3">
    <source>
        <dbReference type="Proteomes" id="UP000230779"/>
    </source>
</evidence>
<organism evidence="2 3">
    <name type="scientific">Candidatus Kerfeldbacteria bacterium CG_4_10_14_0_8_um_filter_42_10</name>
    <dbReference type="NCBI Taxonomy" id="2014248"/>
    <lineage>
        <taxon>Bacteria</taxon>
        <taxon>Candidatus Kerfeldiibacteriota</taxon>
    </lineage>
</organism>
<name>A0A2M7RJE2_9BACT</name>
<feature type="region of interest" description="Disordered" evidence="1">
    <location>
        <begin position="1"/>
        <end position="43"/>
    </location>
</feature>
<dbReference type="Proteomes" id="UP000230779">
    <property type="component" value="Unassembled WGS sequence"/>
</dbReference>
<accession>A0A2M7RJE2</accession>
<evidence type="ECO:0000256" key="1">
    <source>
        <dbReference type="SAM" id="MobiDB-lite"/>
    </source>
</evidence>